<reference evidence="1 2" key="1">
    <citation type="submission" date="2018-07" db="EMBL/GenBank/DDBJ databases">
        <title>Modular assembly of carbohydrate-degrading microbial communities in the ocean.</title>
        <authorList>
            <person name="Enke T.N."/>
            <person name="Datta M.S."/>
            <person name="Schwartzman J.A."/>
            <person name="Cermak N."/>
            <person name="Schmitz D.A."/>
            <person name="Barrere J."/>
            <person name="Cordero O.X."/>
        </authorList>
    </citation>
    <scope>NUCLEOTIDE SEQUENCE [LARGE SCALE GENOMIC DNA]</scope>
    <source>
        <strain evidence="1 2">C3M10</strain>
    </source>
</reference>
<dbReference type="RefSeq" id="WP_113823571.1">
    <property type="nucleotide sequence ID" value="NZ_QOCE01000031.1"/>
</dbReference>
<protein>
    <submittedName>
        <fullName evidence="1">ABC transporter ATP-binding protein</fullName>
    </submittedName>
</protein>
<dbReference type="OrthoDB" id="7870971at2"/>
<accession>A0A366X1G1</accession>
<organism evidence="1 2">
    <name type="scientific">Phaeobacter gallaeciensis</name>
    <dbReference type="NCBI Taxonomy" id="60890"/>
    <lineage>
        <taxon>Bacteria</taxon>
        <taxon>Pseudomonadati</taxon>
        <taxon>Pseudomonadota</taxon>
        <taxon>Alphaproteobacteria</taxon>
        <taxon>Rhodobacterales</taxon>
        <taxon>Roseobacteraceae</taxon>
        <taxon>Phaeobacter</taxon>
    </lineage>
</organism>
<dbReference type="EMBL" id="QOCE01000031">
    <property type="protein sequence ID" value="RBW54436.1"/>
    <property type="molecule type" value="Genomic_DNA"/>
</dbReference>
<evidence type="ECO:0000313" key="1">
    <source>
        <dbReference type="EMBL" id="RBW54436.1"/>
    </source>
</evidence>
<dbReference type="GO" id="GO:0005524">
    <property type="term" value="F:ATP binding"/>
    <property type="evidence" value="ECO:0007669"/>
    <property type="project" value="UniProtKB-KW"/>
</dbReference>
<evidence type="ECO:0000313" key="2">
    <source>
        <dbReference type="Proteomes" id="UP000252706"/>
    </source>
</evidence>
<comment type="caution">
    <text evidence="1">The sequence shown here is derived from an EMBL/GenBank/DDBJ whole genome shotgun (WGS) entry which is preliminary data.</text>
</comment>
<name>A0A366X1G1_9RHOB</name>
<sequence length="199" mass="21713">MSIAHLLEDFEVSMTTAGRMQLISQELLEDERLASFEQGYSAGWDDAVSAQGESQAQLVAALSNNLEDLSFTYNEALSQMATSLEPMFDSLVQQVLPDTMAQGFGQHIVEQLTEMATEQVAQPALLIVPKGVSRALKPVLDRDFSFPIQLVEEATLPPGQASLRVGTAEREVNCSELLETISTAMSAFVYQAKEDSKHG</sequence>
<dbReference type="AlphaFoldDB" id="A0A366X1G1"/>
<gene>
    <name evidence="1" type="ORF">DS909_11345</name>
</gene>
<proteinExistence type="predicted"/>
<keyword evidence="1" id="KW-0067">ATP-binding</keyword>
<dbReference type="Proteomes" id="UP000252706">
    <property type="component" value="Unassembled WGS sequence"/>
</dbReference>
<keyword evidence="1" id="KW-0547">Nucleotide-binding</keyword>